<dbReference type="InterPro" id="IPR013425">
    <property type="entry name" value="Autotrns_rpt"/>
</dbReference>
<dbReference type="Pfam" id="PF14252">
    <property type="entry name" value="DUF4347"/>
    <property type="match status" value="1"/>
</dbReference>
<evidence type="ECO:0000313" key="5">
    <source>
        <dbReference type="Proteomes" id="UP000192656"/>
    </source>
</evidence>
<accession>A0A1W2EM94</accession>
<dbReference type="InterPro" id="IPR013783">
    <property type="entry name" value="Ig-like_fold"/>
</dbReference>
<dbReference type="EMBL" id="FWXR01000028">
    <property type="protein sequence ID" value="SMD10829.1"/>
    <property type="molecule type" value="Genomic_DNA"/>
</dbReference>
<evidence type="ECO:0000259" key="2">
    <source>
        <dbReference type="Pfam" id="PF13946"/>
    </source>
</evidence>
<reference evidence="4 5" key="1">
    <citation type="submission" date="2017-04" db="EMBL/GenBank/DDBJ databases">
        <authorList>
            <person name="Afonso C.L."/>
            <person name="Miller P.J."/>
            <person name="Scott M.A."/>
            <person name="Spackman E."/>
            <person name="Goraichik I."/>
            <person name="Dimitrov K.M."/>
            <person name="Suarez D.L."/>
            <person name="Swayne D.E."/>
        </authorList>
    </citation>
    <scope>NUCLEOTIDE SEQUENCE [LARGE SCALE GENOMIC DNA]</scope>
    <source>
        <strain evidence="4 5">CGMCC 1.10972</strain>
    </source>
</reference>
<dbReference type="Pfam" id="PF13753">
    <property type="entry name" value="SWM_repeat"/>
    <property type="match status" value="1"/>
</dbReference>
<protein>
    <submittedName>
        <fullName evidence="4">Autotransporter-associated beta strand repeat-containing protein</fullName>
    </submittedName>
</protein>
<dbReference type="PROSITE" id="PS00330">
    <property type="entry name" value="HEMOLYSIN_CALCIUM"/>
    <property type="match status" value="5"/>
</dbReference>
<keyword evidence="1" id="KW-0732">Signal</keyword>
<dbReference type="Gene3D" id="2.60.40.10">
    <property type="entry name" value="Immunoglobulins"/>
    <property type="match status" value="1"/>
</dbReference>
<dbReference type="Gene3D" id="2.150.10.10">
    <property type="entry name" value="Serralysin-like metalloprotease, C-terminal"/>
    <property type="match status" value="3"/>
</dbReference>
<dbReference type="InterPro" id="IPR025592">
    <property type="entry name" value="DUF4347"/>
</dbReference>
<evidence type="ECO:0000259" key="3">
    <source>
        <dbReference type="Pfam" id="PF14252"/>
    </source>
</evidence>
<feature type="domain" description="DUF4214" evidence="2">
    <location>
        <begin position="1756"/>
        <end position="1800"/>
    </location>
</feature>
<organism evidence="4 5">
    <name type="scientific">Fulvimarina manganoxydans</name>
    <dbReference type="NCBI Taxonomy" id="937218"/>
    <lineage>
        <taxon>Bacteria</taxon>
        <taxon>Pseudomonadati</taxon>
        <taxon>Pseudomonadota</taxon>
        <taxon>Alphaproteobacteria</taxon>
        <taxon>Hyphomicrobiales</taxon>
        <taxon>Aurantimonadaceae</taxon>
        <taxon>Fulvimarina</taxon>
    </lineage>
</organism>
<name>A0A1W2EM94_9HYPH</name>
<dbReference type="InterPro" id="IPR018511">
    <property type="entry name" value="Hemolysin-typ_Ca-bd_CS"/>
</dbReference>
<dbReference type="InterPro" id="IPR028059">
    <property type="entry name" value="SWM_rpt"/>
</dbReference>
<dbReference type="SUPFAM" id="SSF51120">
    <property type="entry name" value="beta-Roll"/>
    <property type="match status" value="3"/>
</dbReference>
<dbReference type="Proteomes" id="UP000192656">
    <property type="component" value="Unassembled WGS sequence"/>
</dbReference>
<gene>
    <name evidence="4" type="ORF">SAMN06297251_12841</name>
</gene>
<evidence type="ECO:0000313" key="4">
    <source>
        <dbReference type="EMBL" id="SMD10829.1"/>
    </source>
</evidence>
<dbReference type="Pfam" id="PF13946">
    <property type="entry name" value="DUF4214"/>
    <property type="match status" value="2"/>
</dbReference>
<keyword evidence="5" id="KW-1185">Reference proteome</keyword>
<dbReference type="PRINTS" id="PR00313">
    <property type="entry name" value="CABNDNGRPT"/>
</dbReference>
<dbReference type="InterPro" id="IPR025282">
    <property type="entry name" value="DUF4214"/>
</dbReference>
<proteinExistence type="predicted"/>
<dbReference type="InterPro" id="IPR001343">
    <property type="entry name" value="Hemolysn_Ca-bd"/>
</dbReference>
<dbReference type="Pfam" id="PF12951">
    <property type="entry name" value="PATR"/>
    <property type="match status" value="1"/>
</dbReference>
<feature type="domain" description="DUF4347" evidence="3">
    <location>
        <begin position="40"/>
        <end position="203"/>
    </location>
</feature>
<dbReference type="NCBIfam" id="TIGR02601">
    <property type="entry name" value="autotrns_rpt"/>
    <property type="match status" value="1"/>
</dbReference>
<sequence>MGEQVFLGAGGRALGNEADGGNMPGVAGAGGTEATGAREVVFIETNIADWQTLAAGVSPSAEIVLLDAARDGLTQMAEWAKIHSGYEAIHIVSHGSQGALQLGSVTLTDAELAGREADLATLGQALTADGDLLLYGCDVAAGDKGIAFIRDLAAATGADVAASDDLTGAKVAGGDWLLEAIVGTVSDTLISRELPSAGFTGTLSQPNITFSFNDADGTVSTGNADDRKTLSQTIDGITATVSSNVNDVQAADYGGFGGSTDFVATNYDGDSSAEVTTLTVTFSSATNIISLIAGTAYGDTEAKKEYYVLTPTGGENSAVSFAIEDINQGAAKVDVNWTGVTSFTLQRIKHPSDSAYNNAALESGNQLGADLFIDSIVTFAPPSNTAPVLDLNGDGQGTANTVALATGASTILAPLATASDPENDLSGTNGNWNNGTLTVQRFTPLVGADANVNDLFSFASSDLFSVDGSDLKSDGTTFATVDKTNGVLTISFNANATTSLVQEVIQHIAYANTTPLGDANIRFSLNDGTTATTADVKVTSSNIYVTQTGDDAEFDAADGFSLREALARGAAQDTHDIIYLDAIATGTTLALNVDAPSWGDGDEIRNFSSGAKTLTIAGEYGGGLTLAGTATITDYADQTITISAPISGTGSLVKEGAGALVLSGANTYTGGTTLNAGTLTLNGGSALADSGAVMVAGGTLVLGNNETIGTLESSGGTLTLAGYTLTASGGKLDASGMTRSANDTGLLTTSNTSGTAITGTSSDDDIKGYIGADTLAGGDGNDRITGGSGADTLIGGKGEDTFIYASYELSDSANNTFIDTIDGGEGTDTLLLSFIAPNGFIFGSNIDWSSRISGIERIALSSTSSPVSLSFNAKAYAQGLRTIDLSKDTLSIIESNSVDLDEITGGGMTVIGSAGVDNIKGGAGDDTIAGGAGADTLTGGAGDDVFAGSVSDLNGDTITDLEAGDAIQLTGITSLTAANIRVTGTGSDTKIEIDTDATDFTTPEVTLNAPNLADAIFAVTSTNGGADTLITLDAPPKVTGVTSSTANGAYKVGDDISIQVQFSKVVNVSGTPNLKLETGTTDRVVDYVSGSGTDTLTFVYKVQDGDTSSDLDYLGTAALVLNGGSIQDAGGLNANLTLAIPGSTTSLGANKAIAIDTTAPTTTIAAASFSADTGSSDKDFVTQTANQTISGTLSANLASGEKVQVSLDDGKTWATAACDIAQKNWSLVGQTLIGSGTLKVKVSDTAGNDATVYSHAYALDTTTPTMSAMKVDGKTLTITLADSGGLDSGAPAAKVFSVKVGDKPAIIDTVAIDALTKIATLTLASPVSAGQKVTVSYTDLTSADDANGVIQDLAGNDLASFVDKVVTNTTQAPSSGGGGTGDTKTDTVDGVSVQTETKTGANGGTVTTTTIPTVKADRQESVGGNALADIPLVKTGETPLISVKVPTGVGMTASGTGAAQTVATGLDGLIAQIKAHTAEGSDVQTALTGGGKGFLSALPADKPLAVLTITPTIAEGADPNVPLVISGPGDGDATTATAIVIDSSNLPAGTVLELNDISFAAVVGNVSLTGGAGAQIIFADDGAQRIVLGADDDELHGGGGDDIVGSEGGDDRLFGEGGNDTMFGGEGADLIHGGRDHDTVTYEGQAAGYEITRDHAVVTVRSLSDPTDVDTLVNVETITFADKTIELSYEDDLSLVAGLYQQLFGRQGDLAGVQFWTKRLADGGSAGDVMLDVFASEEAQAQGFTHFGPNGEASLELLYEVLFDRNSDRAGFDFWQQALDEGMSLKDIADRFAHSLEMKTDHSLGAEAWQFLI</sequence>
<dbReference type="Pfam" id="PF00353">
    <property type="entry name" value="HemolysinCabind"/>
    <property type="match status" value="5"/>
</dbReference>
<dbReference type="InterPro" id="IPR011049">
    <property type="entry name" value="Serralysin-like_metalloprot_C"/>
</dbReference>
<dbReference type="RefSeq" id="WP_170923387.1">
    <property type="nucleotide sequence ID" value="NZ_FWXR01000028.1"/>
</dbReference>
<dbReference type="GO" id="GO:0005509">
    <property type="term" value="F:calcium ion binding"/>
    <property type="evidence" value="ECO:0007669"/>
    <property type="project" value="InterPro"/>
</dbReference>
<evidence type="ECO:0000256" key="1">
    <source>
        <dbReference type="ARBA" id="ARBA00022729"/>
    </source>
</evidence>
<feature type="domain" description="DUF4214" evidence="2">
    <location>
        <begin position="1695"/>
        <end position="1741"/>
    </location>
</feature>
<dbReference type="STRING" id="937218.SAMN06297251_12841"/>